<dbReference type="InterPro" id="IPR008323">
    <property type="entry name" value="UCP033563"/>
</dbReference>
<accession>A0A5C7FKT6</accession>
<dbReference type="AlphaFoldDB" id="A0A5C7FKT6"/>
<proteinExistence type="predicted"/>
<keyword evidence="2" id="KW-1185">Reference proteome</keyword>
<evidence type="ECO:0000313" key="2">
    <source>
        <dbReference type="Proteomes" id="UP000321907"/>
    </source>
</evidence>
<evidence type="ECO:0000313" key="1">
    <source>
        <dbReference type="EMBL" id="TXF86689.1"/>
    </source>
</evidence>
<organism evidence="1 2">
    <name type="scientific">Neolewinella aurantiaca</name>
    <dbReference type="NCBI Taxonomy" id="2602767"/>
    <lineage>
        <taxon>Bacteria</taxon>
        <taxon>Pseudomonadati</taxon>
        <taxon>Bacteroidota</taxon>
        <taxon>Saprospiria</taxon>
        <taxon>Saprospirales</taxon>
        <taxon>Lewinellaceae</taxon>
        <taxon>Neolewinella</taxon>
    </lineage>
</organism>
<dbReference type="RefSeq" id="WP_147932370.1">
    <property type="nucleotide sequence ID" value="NZ_VOXD01000038.1"/>
</dbReference>
<name>A0A5C7FKT6_9BACT</name>
<comment type="caution">
    <text evidence="1">The sequence shown here is derived from an EMBL/GenBank/DDBJ whole genome shotgun (WGS) entry which is preliminary data.</text>
</comment>
<reference evidence="1 2" key="1">
    <citation type="submission" date="2019-08" db="EMBL/GenBank/DDBJ databases">
        <title>Lewinella sp. strain SSH13 Genome sequencing and assembly.</title>
        <authorList>
            <person name="Kim I."/>
        </authorList>
    </citation>
    <scope>NUCLEOTIDE SEQUENCE [LARGE SCALE GENOMIC DNA]</scope>
    <source>
        <strain evidence="1 2">SSH13</strain>
    </source>
</reference>
<dbReference type="OrthoDB" id="9781616at2"/>
<dbReference type="Proteomes" id="UP000321907">
    <property type="component" value="Unassembled WGS sequence"/>
</dbReference>
<dbReference type="PANTHER" id="PTHR36454">
    <property type="entry name" value="LMO2823 PROTEIN"/>
    <property type="match status" value="1"/>
</dbReference>
<protein>
    <submittedName>
        <fullName evidence="1">DUF1015 domain-containing protein</fullName>
    </submittedName>
</protein>
<sequence>MTIKLYPFPSFLHPAFGNSVSVLPLTRDGVRLVPSGELVPTEEASFAELTIRTGHNQQQARGICGLVAASAFLDGTVHPHEKTLLARLQRQEATVLADGGALGKPVLLTAPNLNEWWQKVDSDYHLSDKKVIYNGQNNDYQLRTFQPKSEAGTAPLSLDFAGPLVIADGHHRAETHARLSSKGERVCDFIPVCIIGGNELTIGAFTRVVDYERPLPELLSGLREFFSYEAVESPLAPTQAGEWLMVFEGSYYRLLRKADNDKSIDSEWLDHTVLPRTFGIEDTRTDARIVFEPTPDPQDGILQFPSEAGKVYLCGFPLPVDSFFAEVKAGHCLPPKSTRFEPRVPSGLVVWQPQRTS</sequence>
<dbReference type="PANTHER" id="PTHR36454:SF1">
    <property type="entry name" value="DUF1015 DOMAIN-CONTAINING PROTEIN"/>
    <property type="match status" value="1"/>
</dbReference>
<dbReference type="Pfam" id="PF06245">
    <property type="entry name" value="DUF1015"/>
    <property type="match status" value="1"/>
</dbReference>
<gene>
    <name evidence="1" type="ORF">FUA23_19090</name>
</gene>
<dbReference type="EMBL" id="VOXD01000038">
    <property type="protein sequence ID" value="TXF86689.1"/>
    <property type="molecule type" value="Genomic_DNA"/>
</dbReference>